<evidence type="ECO:0000256" key="1">
    <source>
        <dbReference type="SAM" id="MobiDB-lite"/>
    </source>
</evidence>
<keyword evidence="3" id="KW-1185">Reference proteome</keyword>
<protein>
    <submittedName>
        <fullName evidence="2 4">Uncharacterized protein</fullName>
    </submittedName>
</protein>
<feature type="compositionally biased region" description="Basic and acidic residues" evidence="1">
    <location>
        <begin position="28"/>
        <end position="51"/>
    </location>
</feature>
<gene>
    <name evidence="2 4" type="ORF">BDZ99DRAFT_499688</name>
</gene>
<reference evidence="2 4" key="1">
    <citation type="journal article" date="2020" name="Stud. Mycol.">
        <title>101 Dothideomycetes genomes: a test case for predicting lifestyles and emergence of pathogens.</title>
        <authorList>
            <person name="Haridas S."/>
            <person name="Albert R."/>
            <person name="Binder M."/>
            <person name="Bloem J."/>
            <person name="Labutti K."/>
            <person name="Salamov A."/>
            <person name="Andreopoulos B."/>
            <person name="Baker S."/>
            <person name="Barry K."/>
            <person name="Bills G."/>
            <person name="Bluhm B."/>
            <person name="Cannon C."/>
            <person name="Castanera R."/>
            <person name="Culley D."/>
            <person name="Daum C."/>
            <person name="Ezra D."/>
            <person name="Gonzalez J."/>
            <person name="Henrissat B."/>
            <person name="Kuo A."/>
            <person name="Liang C."/>
            <person name="Lipzen A."/>
            <person name="Lutzoni F."/>
            <person name="Magnuson J."/>
            <person name="Mondo S."/>
            <person name="Nolan M."/>
            <person name="Ohm R."/>
            <person name="Pangilinan J."/>
            <person name="Park H.-J."/>
            <person name="Ramirez L."/>
            <person name="Alfaro M."/>
            <person name="Sun H."/>
            <person name="Tritt A."/>
            <person name="Yoshinaga Y."/>
            <person name="Zwiers L.-H."/>
            <person name="Turgeon B."/>
            <person name="Goodwin S."/>
            <person name="Spatafora J."/>
            <person name="Crous P."/>
            <person name="Grigoriev I."/>
        </authorList>
    </citation>
    <scope>NUCLEOTIDE SEQUENCE</scope>
    <source>
        <strain evidence="2 4">CBS 304.34</strain>
    </source>
</reference>
<sequence length="415" mass="45573">MKEKVDNTDNPERDHENTTLGNSDESSTEQHDAEKPIDQSDDEEKGKEDIARRSTRPDVFFSFGPNRSYFIYTNPRSQYWGNTAVVKAIPDTWHSLYAASIAPEGDLLIACQDEHLSPAWTWINAPEQVIATSAAEQWMKHRTVYKQLFDKIASSDAGSLETLRNISVTIGPKGSYFAKSSSGTLQHNLPADLASEIQTKKTANPPIEPTQVALGIAGTWIALWSDTSCTYNVGTYARLEENLRDTTMGPVVFAALSAHDAEHFFLVYGNGTIGYCVPATDSDYICHATNAYMQSRARQDGTTFQFKQWHSKSTTQMTISPATKFDYPAYLGKAEAAPRAWSQMVQSRLSSIETGTMRRLEMYKLGRRENMVAMGSAAVSTAAVCRALRFSGSATLVAAGAAAGGTGALCLWLQK</sequence>
<organism evidence="2">
    <name type="scientific">Mytilinidion resinicola</name>
    <dbReference type="NCBI Taxonomy" id="574789"/>
    <lineage>
        <taxon>Eukaryota</taxon>
        <taxon>Fungi</taxon>
        <taxon>Dikarya</taxon>
        <taxon>Ascomycota</taxon>
        <taxon>Pezizomycotina</taxon>
        <taxon>Dothideomycetes</taxon>
        <taxon>Pleosporomycetidae</taxon>
        <taxon>Mytilinidiales</taxon>
        <taxon>Mytilinidiaceae</taxon>
        <taxon>Mytilinidion</taxon>
    </lineage>
</organism>
<dbReference type="GeneID" id="54464565"/>
<proteinExistence type="predicted"/>
<name>A0A6A6YK65_9PEZI</name>
<dbReference type="RefSeq" id="XP_033575318.1">
    <property type="nucleotide sequence ID" value="XM_033723672.1"/>
</dbReference>
<feature type="region of interest" description="Disordered" evidence="1">
    <location>
        <begin position="1"/>
        <end position="51"/>
    </location>
</feature>
<dbReference type="Proteomes" id="UP000504636">
    <property type="component" value="Unplaced"/>
</dbReference>
<reference evidence="4" key="3">
    <citation type="submission" date="2025-04" db="UniProtKB">
        <authorList>
            <consortium name="RefSeq"/>
        </authorList>
    </citation>
    <scope>IDENTIFICATION</scope>
    <source>
        <strain evidence="4">CBS 304.34</strain>
    </source>
</reference>
<evidence type="ECO:0000313" key="4">
    <source>
        <dbReference type="RefSeq" id="XP_033575318.1"/>
    </source>
</evidence>
<feature type="compositionally biased region" description="Basic and acidic residues" evidence="1">
    <location>
        <begin position="1"/>
        <end position="17"/>
    </location>
</feature>
<reference evidence="4" key="2">
    <citation type="submission" date="2020-04" db="EMBL/GenBank/DDBJ databases">
        <authorList>
            <consortium name="NCBI Genome Project"/>
        </authorList>
    </citation>
    <scope>NUCLEOTIDE SEQUENCE</scope>
    <source>
        <strain evidence="4">CBS 304.34</strain>
    </source>
</reference>
<dbReference type="EMBL" id="MU003703">
    <property type="protein sequence ID" value="KAF2808354.1"/>
    <property type="molecule type" value="Genomic_DNA"/>
</dbReference>
<dbReference type="OrthoDB" id="4764735at2759"/>
<evidence type="ECO:0000313" key="2">
    <source>
        <dbReference type="EMBL" id="KAF2808354.1"/>
    </source>
</evidence>
<dbReference type="AlphaFoldDB" id="A0A6A6YK65"/>
<evidence type="ECO:0000313" key="3">
    <source>
        <dbReference type="Proteomes" id="UP000504636"/>
    </source>
</evidence>
<accession>A0A6A6YK65</accession>